<gene>
    <name evidence="1" type="ORF">AYI70_g9288</name>
</gene>
<comment type="caution">
    <text evidence="1">The sequence shown here is derived from an EMBL/GenBank/DDBJ whole genome shotgun (WGS) entry which is preliminary data.</text>
</comment>
<name>A0A1R1XBZ4_9FUNG</name>
<proteinExistence type="predicted"/>
<reference evidence="1 2" key="1">
    <citation type="submission" date="2017-01" db="EMBL/GenBank/DDBJ databases">
        <authorList>
            <person name="Mah S.A."/>
            <person name="Swanson W.J."/>
            <person name="Moy G.W."/>
            <person name="Vacquier V.D."/>
        </authorList>
    </citation>
    <scope>NUCLEOTIDE SEQUENCE [LARGE SCALE GENOMIC DNA]</scope>
    <source>
        <strain evidence="1 2">GSMNP</strain>
    </source>
</reference>
<dbReference type="EMBL" id="LSSN01004116">
    <property type="protein sequence ID" value="OMJ12151.1"/>
    <property type="molecule type" value="Genomic_DNA"/>
</dbReference>
<evidence type="ECO:0000313" key="1">
    <source>
        <dbReference type="EMBL" id="OMJ12151.1"/>
    </source>
</evidence>
<protein>
    <submittedName>
        <fullName evidence="1">Uncharacterized protein</fullName>
    </submittedName>
</protein>
<evidence type="ECO:0000313" key="2">
    <source>
        <dbReference type="Proteomes" id="UP000187283"/>
    </source>
</evidence>
<dbReference type="AlphaFoldDB" id="A0A1R1XBZ4"/>
<keyword evidence="2" id="KW-1185">Reference proteome</keyword>
<accession>A0A1R1XBZ4</accession>
<organism evidence="1 2">
    <name type="scientific">Smittium culicis</name>
    <dbReference type="NCBI Taxonomy" id="133412"/>
    <lineage>
        <taxon>Eukaryota</taxon>
        <taxon>Fungi</taxon>
        <taxon>Fungi incertae sedis</taxon>
        <taxon>Zoopagomycota</taxon>
        <taxon>Kickxellomycotina</taxon>
        <taxon>Harpellomycetes</taxon>
        <taxon>Harpellales</taxon>
        <taxon>Legeriomycetaceae</taxon>
        <taxon>Smittium</taxon>
    </lineage>
</organism>
<sequence length="166" mass="19219">MSLNKKYRSGKIPKNSDFLDNVYVLWENPPLVYNLNNEPRFFFHQNKDNSVTITKRYGSPKILNSNSPYSQWFETRTFNLIPEDYSAFKNIFFGSLKKTPFKIPLGNSAFLPEVSFDSNYSYNLHLAKTNLDTKNLNNSIHIKSRSLKNSTSLRLKNSSISKFVSS</sequence>
<dbReference type="Proteomes" id="UP000187283">
    <property type="component" value="Unassembled WGS sequence"/>
</dbReference>